<proteinExistence type="predicted"/>
<dbReference type="GO" id="GO:0016491">
    <property type="term" value="F:oxidoreductase activity"/>
    <property type="evidence" value="ECO:0007669"/>
    <property type="project" value="UniProtKB-KW"/>
</dbReference>
<dbReference type="SUPFAM" id="SSF63380">
    <property type="entry name" value="Riboflavin synthase domain-like"/>
    <property type="match status" value="1"/>
</dbReference>
<dbReference type="InterPro" id="IPR052128">
    <property type="entry name" value="Oxidoreductase_NAD-binding"/>
</dbReference>
<accession>A0A0G4FMK9</accession>
<protein>
    <recommendedName>
        <fullName evidence="3">FAD-binding FR-type domain-containing protein</fullName>
    </recommendedName>
</protein>
<dbReference type="EMBL" id="CDMZ01000461">
    <property type="protein sequence ID" value="CEM14807.1"/>
    <property type="molecule type" value="Genomic_DNA"/>
</dbReference>
<dbReference type="Gene3D" id="2.40.30.10">
    <property type="entry name" value="Translation factors"/>
    <property type="match status" value="1"/>
</dbReference>
<dbReference type="InterPro" id="IPR017927">
    <property type="entry name" value="FAD-bd_FR_type"/>
</dbReference>
<reference evidence="4" key="1">
    <citation type="submission" date="2014-11" db="EMBL/GenBank/DDBJ databases">
        <authorList>
            <person name="Otto D Thomas"/>
            <person name="Naeem Raeece"/>
        </authorList>
    </citation>
    <scope>NUCLEOTIDE SEQUENCE</scope>
</reference>
<dbReference type="PROSITE" id="PS51384">
    <property type="entry name" value="FAD_FR"/>
    <property type="match status" value="1"/>
</dbReference>
<dbReference type="VEuPathDB" id="CryptoDB:Cvel_17624"/>
<evidence type="ECO:0000256" key="2">
    <source>
        <dbReference type="ARBA" id="ARBA00023027"/>
    </source>
</evidence>
<dbReference type="PANTHER" id="PTHR46505">
    <property type="entry name" value="OXIDOREDUCTASE NAD-BINDING DOMAIN-CONTAINING PROTEIN 1"/>
    <property type="match status" value="1"/>
</dbReference>
<dbReference type="Gene3D" id="3.40.50.80">
    <property type="entry name" value="Nucleotide-binding domain of ferredoxin-NADP reductase (FNR) module"/>
    <property type="match status" value="1"/>
</dbReference>
<name>A0A0G4FMK9_9ALVE</name>
<dbReference type="InterPro" id="IPR039261">
    <property type="entry name" value="FNR_nucleotide-bd"/>
</dbReference>
<dbReference type="PANTHER" id="PTHR46505:SF1">
    <property type="entry name" value="OXIDOREDUCTASE NAD-BINDING DOMAIN-CONTAINING PROTEIN 1"/>
    <property type="match status" value="1"/>
</dbReference>
<gene>
    <name evidence="4" type="ORF">Cvel_17624</name>
</gene>
<keyword evidence="2" id="KW-0520">NAD</keyword>
<organism evidence="4">
    <name type="scientific">Chromera velia CCMP2878</name>
    <dbReference type="NCBI Taxonomy" id="1169474"/>
    <lineage>
        <taxon>Eukaryota</taxon>
        <taxon>Sar</taxon>
        <taxon>Alveolata</taxon>
        <taxon>Colpodellida</taxon>
        <taxon>Chromeraceae</taxon>
        <taxon>Chromera</taxon>
    </lineage>
</organism>
<evidence type="ECO:0000256" key="1">
    <source>
        <dbReference type="ARBA" id="ARBA00023002"/>
    </source>
</evidence>
<evidence type="ECO:0000259" key="3">
    <source>
        <dbReference type="PROSITE" id="PS51384"/>
    </source>
</evidence>
<evidence type="ECO:0000313" key="4">
    <source>
        <dbReference type="EMBL" id="CEM14807.1"/>
    </source>
</evidence>
<dbReference type="CDD" id="cd00322">
    <property type="entry name" value="FNR_like"/>
    <property type="match status" value="1"/>
</dbReference>
<dbReference type="SUPFAM" id="SSF52343">
    <property type="entry name" value="Ferredoxin reductase-like, C-terminal NADP-linked domain"/>
    <property type="match status" value="1"/>
</dbReference>
<dbReference type="GO" id="GO:0005739">
    <property type="term" value="C:mitochondrion"/>
    <property type="evidence" value="ECO:0007669"/>
    <property type="project" value="TreeGrafter"/>
</dbReference>
<sequence length="310" mass="33979">MSARPHFSAVISQVKPRTPTVRELVLSLRELEGYAHPSEFSFLPGQWIDFQTPEMPGKIGGYSFASAPSRALTQKPPCFTIAVKRSDHAMANWIHEKAETGKETSFRVGGSFSFDWRADARRLCEEGQDRRRKLLLVAGGIGITPLMAVLDECYGSWVSPGGEEKENTKDQAPQPTLPPLCCLVYSVNCLEETAFAEELSQMAKHHREHLSVQVVVTGSSSSGQYDALHLKSVVDNARPLVTQSGKGRLGEDHLRAAITQSLGVDLQGKGEAGHDLMCLLCGPGEMMASVETDLLTLGVPKESVKCEKWW</sequence>
<feature type="domain" description="FAD-binding FR-type" evidence="3">
    <location>
        <begin position="4"/>
        <end position="117"/>
    </location>
</feature>
<dbReference type="InterPro" id="IPR017938">
    <property type="entry name" value="Riboflavin_synthase-like_b-brl"/>
</dbReference>
<dbReference type="AlphaFoldDB" id="A0A0G4FMK9"/>
<keyword evidence="1" id="KW-0560">Oxidoreductase</keyword>